<evidence type="ECO:0000256" key="7">
    <source>
        <dbReference type="PROSITE-ProRule" id="PRU01360"/>
    </source>
</evidence>
<feature type="domain" description="TonB-dependent receptor plug" evidence="9">
    <location>
        <begin position="137"/>
        <end position="210"/>
    </location>
</feature>
<comment type="subcellular location">
    <subcellularLocation>
        <location evidence="1 7">Cell outer membrane</location>
        <topology evidence="1 7">Multi-pass membrane protein</topology>
    </subcellularLocation>
</comment>
<evidence type="ECO:0000313" key="12">
    <source>
        <dbReference type="Proteomes" id="UP001597459"/>
    </source>
</evidence>
<evidence type="ECO:0000256" key="3">
    <source>
        <dbReference type="ARBA" id="ARBA00022452"/>
    </source>
</evidence>
<dbReference type="InterPro" id="IPR036942">
    <property type="entry name" value="Beta-barrel_TonB_sf"/>
</dbReference>
<organism evidence="11 12">
    <name type="scientific">Aquimarina hainanensis</name>
    <dbReference type="NCBI Taxonomy" id="1578017"/>
    <lineage>
        <taxon>Bacteria</taxon>
        <taxon>Pseudomonadati</taxon>
        <taxon>Bacteroidota</taxon>
        <taxon>Flavobacteriia</taxon>
        <taxon>Flavobacteriales</taxon>
        <taxon>Flavobacteriaceae</taxon>
        <taxon>Aquimarina</taxon>
    </lineage>
</organism>
<dbReference type="Gene3D" id="2.170.130.10">
    <property type="entry name" value="TonB-dependent receptor, plug domain"/>
    <property type="match status" value="1"/>
</dbReference>
<comment type="caution">
    <text evidence="11">The sequence shown here is derived from an EMBL/GenBank/DDBJ whole genome shotgun (WGS) entry which is preliminary data.</text>
</comment>
<feature type="signal peptide" evidence="8">
    <location>
        <begin position="1"/>
        <end position="19"/>
    </location>
</feature>
<dbReference type="EMBL" id="JBHULX010000022">
    <property type="protein sequence ID" value="MFD2591703.1"/>
    <property type="molecule type" value="Genomic_DNA"/>
</dbReference>
<dbReference type="Pfam" id="PF13715">
    <property type="entry name" value="CarbopepD_reg_2"/>
    <property type="match status" value="1"/>
</dbReference>
<dbReference type="InterPro" id="IPR037066">
    <property type="entry name" value="Plug_dom_sf"/>
</dbReference>
<keyword evidence="12" id="KW-1185">Reference proteome</keyword>
<keyword evidence="8" id="KW-0732">Signal</keyword>
<dbReference type="InterPro" id="IPR012910">
    <property type="entry name" value="Plug_dom"/>
</dbReference>
<dbReference type="SUPFAM" id="SSF56935">
    <property type="entry name" value="Porins"/>
    <property type="match status" value="1"/>
</dbReference>
<keyword evidence="3 7" id="KW-1134">Transmembrane beta strand</keyword>
<evidence type="ECO:0000259" key="9">
    <source>
        <dbReference type="Pfam" id="PF07715"/>
    </source>
</evidence>
<dbReference type="Proteomes" id="UP001597459">
    <property type="component" value="Unassembled WGS sequence"/>
</dbReference>
<dbReference type="InterPro" id="IPR008969">
    <property type="entry name" value="CarboxyPept-like_regulatory"/>
</dbReference>
<evidence type="ECO:0000259" key="10">
    <source>
        <dbReference type="Pfam" id="PF14905"/>
    </source>
</evidence>
<dbReference type="Pfam" id="PF14905">
    <property type="entry name" value="OMP_b-brl_3"/>
    <property type="match status" value="1"/>
</dbReference>
<evidence type="ECO:0000256" key="5">
    <source>
        <dbReference type="ARBA" id="ARBA00023136"/>
    </source>
</evidence>
<protein>
    <submittedName>
        <fullName evidence="11">TonB-dependent receptor domain-containing protein</fullName>
    </submittedName>
</protein>
<dbReference type="SUPFAM" id="SSF49464">
    <property type="entry name" value="Carboxypeptidase regulatory domain-like"/>
    <property type="match status" value="1"/>
</dbReference>
<evidence type="ECO:0000313" key="11">
    <source>
        <dbReference type="EMBL" id="MFD2591703.1"/>
    </source>
</evidence>
<dbReference type="RefSeq" id="WP_378253410.1">
    <property type="nucleotide sequence ID" value="NZ_JBHSJV010000001.1"/>
</dbReference>
<dbReference type="PANTHER" id="PTHR40980">
    <property type="entry name" value="PLUG DOMAIN-CONTAINING PROTEIN"/>
    <property type="match status" value="1"/>
</dbReference>
<dbReference type="Pfam" id="PF07715">
    <property type="entry name" value="Plug"/>
    <property type="match status" value="1"/>
</dbReference>
<feature type="domain" description="Outer membrane protein beta-barrel" evidence="10">
    <location>
        <begin position="354"/>
        <end position="745"/>
    </location>
</feature>
<dbReference type="Gene3D" id="2.60.40.1120">
    <property type="entry name" value="Carboxypeptidase-like, regulatory domain"/>
    <property type="match status" value="1"/>
</dbReference>
<evidence type="ECO:0000256" key="1">
    <source>
        <dbReference type="ARBA" id="ARBA00004571"/>
    </source>
</evidence>
<dbReference type="InterPro" id="IPR041700">
    <property type="entry name" value="OMP_b-brl_3"/>
</dbReference>
<keyword evidence="5 7" id="KW-0472">Membrane</keyword>
<name>A0ABW5N8U9_9FLAO</name>
<dbReference type="Gene3D" id="2.40.170.20">
    <property type="entry name" value="TonB-dependent receptor, beta-barrel domain"/>
    <property type="match status" value="1"/>
</dbReference>
<evidence type="ECO:0000256" key="2">
    <source>
        <dbReference type="ARBA" id="ARBA00022448"/>
    </source>
</evidence>
<dbReference type="InterPro" id="IPR039426">
    <property type="entry name" value="TonB-dep_rcpt-like"/>
</dbReference>
<keyword evidence="4 7" id="KW-0812">Transmembrane</keyword>
<accession>A0ABW5N8U9</accession>
<comment type="similarity">
    <text evidence="7">Belongs to the TonB-dependent receptor family.</text>
</comment>
<sequence>MIRLLLLIMSILWSQFVCSQSISGVVKDSETQAPIPYATVVLKKETGAFLKGGITDDDGNYFLEIKAGRYMLEIEFMGYQKFSLNVEVKGALKKDITLLAEVSSLDEVVVVGEKTTVTQLIDKKVINVGKDILAAGGSASQVLEQLSDISTDQNGNISLRGSQNVNVLVNGKPSPLSVNELLRQIPANEINKVEVITSPSAKYRANGLTGIINIITNKKVQKGVNFNADIGGNTLGGYNAGVSLGYGKEKVNYKVGGSYRKLLFEGDGLRERIGENPFEQKNHFDFNGDVFRFNTGLDWFPNKNNEFSLGVDFTDNSHDINTNFIEERGEEVTSQRTLNPHIHKTLNYGFNYRHFFNNQEHFFEIDAKLSDNKNDLRNTIVPEGIIADNQIINNVFISNVSGDYNVPINDELKLEAGYLWEFQRLDSKSDEENELGVLENVNQLINDQETHAAYVILTTKLYNVDIQGGLRAEDYKNTGDFVLQNTRIKNNFFNVFPSLHLSYTYNDYHTIAFGYNKRTSRPGLRQLNPLTTQGNQYAVFVGNPDLEPEFSDNMELSYQFKKGIIEVYPSVYFRLKKNFIQTIRFLNEEGVTVTTVDNIGKTEGYGGSLSMRLNPTKWLDNDLSFNYNREESRNDATVAEEFFNDYRENYNITFRNQIKLSKKLRANATWNYQGESKGFYSTSRQVNYVSAGVRYKMLDGRMNLNVTLDDVFNQRRYRNRSFGSGFYENSNYKPLSRIVSFSCTYNFRSGDIKKRNKKQKQYESGVMD</sequence>
<evidence type="ECO:0000256" key="8">
    <source>
        <dbReference type="SAM" id="SignalP"/>
    </source>
</evidence>
<keyword evidence="6 7" id="KW-0998">Cell outer membrane</keyword>
<dbReference type="PROSITE" id="PS52016">
    <property type="entry name" value="TONB_DEPENDENT_REC_3"/>
    <property type="match status" value="1"/>
</dbReference>
<keyword evidence="2 7" id="KW-0813">Transport</keyword>
<keyword evidence="11" id="KW-0675">Receptor</keyword>
<reference evidence="12" key="1">
    <citation type="journal article" date="2019" name="Int. J. Syst. Evol. Microbiol.">
        <title>The Global Catalogue of Microorganisms (GCM) 10K type strain sequencing project: providing services to taxonomists for standard genome sequencing and annotation.</title>
        <authorList>
            <consortium name="The Broad Institute Genomics Platform"/>
            <consortium name="The Broad Institute Genome Sequencing Center for Infectious Disease"/>
            <person name="Wu L."/>
            <person name="Ma J."/>
        </authorList>
    </citation>
    <scope>NUCLEOTIDE SEQUENCE [LARGE SCALE GENOMIC DNA]</scope>
    <source>
        <strain evidence="12">KCTC 42423</strain>
    </source>
</reference>
<proteinExistence type="inferred from homology"/>
<dbReference type="PANTHER" id="PTHR40980:SF4">
    <property type="entry name" value="TONB-DEPENDENT RECEPTOR-LIKE BETA-BARREL DOMAIN-CONTAINING PROTEIN"/>
    <property type="match status" value="1"/>
</dbReference>
<evidence type="ECO:0000256" key="4">
    <source>
        <dbReference type="ARBA" id="ARBA00022692"/>
    </source>
</evidence>
<gene>
    <name evidence="11" type="ORF">ACFSTE_12765</name>
</gene>
<feature type="chain" id="PRO_5047030851" evidence="8">
    <location>
        <begin position="20"/>
        <end position="768"/>
    </location>
</feature>
<evidence type="ECO:0000256" key="6">
    <source>
        <dbReference type="ARBA" id="ARBA00023237"/>
    </source>
</evidence>